<dbReference type="OrthoDB" id="1524061at2"/>
<proteinExistence type="predicted"/>
<sequence length="536" mass="61397">MALPCNNLVYKIFISLGLFLLLAGTINGQSHRLVNTHSWQYEYIQRLQERGHLLQLNPTDLPYTEGEIREALRSVSLQDLGDREREWYNLLSERFEARPVNIDSMRVGGLFEGGARRSSSDRLNVIDPSGDGEIILPRGKLNGYMEWKNWIGQAGVTFDWFYDIDPDGLDTADRLYIRSEETYLGYNGERVEFYVGRFDNHWSTYGRQGAFLTDNPRSFDQIQFKLGSEKLSFSTLVGELDNLRSDSTFTGQPSQTGSILRYIYMHRLDWSPFPNLKLSFIEAELYYSPNAGFSIRNLVPLHFMFFESDNLPKNVGANFILGGSVWYQSGKSTFYIQAMLDDLIVENRSELRENDELIPTTYTINSSLKVADIADRFDMGLEADLVGANAYRSRRFQDQWTYAQRGLATNFSDYVRTKAYLTFYPEWSSGLKIEPAVTFYWKGTEDLRELRTSVGPDGSQIPGILAGTIERTVRPSLNLRYQPAGMKLFGEENDVRFNMWLDADIGVNYVENANNIEGDTTSPFIGLLRFFGQVTF</sequence>
<reference evidence="1 2" key="1">
    <citation type="submission" date="2018-05" db="EMBL/GenBank/DDBJ databases">
        <title>Rhodohalobacter halophilus gen. nov., sp. nov., a moderately halophilic member of the family Balneolaceae.</title>
        <authorList>
            <person name="Liu Z.-W."/>
        </authorList>
    </citation>
    <scope>NUCLEOTIDE SEQUENCE [LARGE SCALE GENOMIC DNA]</scope>
    <source>
        <strain evidence="1 2">8A47</strain>
    </source>
</reference>
<organism evidence="1 2">
    <name type="scientific">Rhodohalobacter mucosus</name>
    <dbReference type="NCBI Taxonomy" id="2079485"/>
    <lineage>
        <taxon>Bacteria</taxon>
        <taxon>Pseudomonadati</taxon>
        <taxon>Balneolota</taxon>
        <taxon>Balneolia</taxon>
        <taxon>Balneolales</taxon>
        <taxon>Balneolaceae</taxon>
        <taxon>Rhodohalobacter</taxon>
    </lineage>
</organism>
<protein>
    <recommendedName>
        <fullName evidence="3">Capsule assembly protein Wzi</fullName>
    </recommendedName>
</protein>
<comment type="caution">
    <text evidence="1">The sequence shown here is derived from an EMBL/GenBank/DDBJ whole genome shotgun (WGS) entry which is preliminary data.</text>
</comment>
<dbReference type="Proteomes" id="UP000245533">
    <property type="component" value="Unassembled WGS sequence"/>
</dbReference>
<dbReference type="EMBL" id="QGGB01000007">
    <property type="protein sequence ID" value="PWN06132.1"/>
    <property type="molecule type" value="Genomic_DNA"/>
</dbReference>
<dbReference type="Gene3D" id="2.40.160.130">
    <property type="entry name" value="Capsule assembly protein Wzi"/>
    <property type="match status" value="1"/>
</dbReference>
<gene>
    <name evidence="1" type="ORF">DDZ15_09815</name>
</gene>
<name>A0A316TUV9_9BACT</name>
<dbReference type="InterPro" id="IPR038636">
    <property type="entry name" value="Wzi_sf"/>
</dbReference>
<evidence type="ECO:0000313" key="2">
    <source>
        <dbReference type="Proteomes" id="UP000245533"/>
    </source>
</evidence>
<evidence type="ECO:0008006" key="3">
    <source>
        <dbReference type="Google" id="ProtNLM"/>
    </source>
</evidence>
<dbReference type="Pfam" id="PF14052">
    <property type="entry name" value="Caps_assemb_Wzi"/>
    <property type="match status" value="1"/>
</dbReference>
<dbReference type="InterPro" id="IPR026950">
    <property type="entry name" value="Caps_assemb_Wzi"/>
</dbReference>
<dbReference type="RefSeq" id="WP_109646925.1">
    <property type="nucleotide sequence ID" value="NZ_QGGB01000007.1"/>
</dbReference>
<dbReference type="AlphaFoldDB" id="A0A316TUV9"/>
<evidence type="ECO:0000313" key="1">
    <source>
        <dbReference type="EMBL" id="PWN06132.1"/>
    </source>
</evidence>
<accession>A0A316TUV9</accession>
<keyword evidence="2" id="KW-1185">Reference proteome</keyword>